<keyword evidence="2" id="KW-1185">Reference proteome</keyword>
<accession>A0A4R7S6N9</accession>
<evidence type="ECO:0000313" key="1">
    <source>
        <dbReference type="EMBL" id="TDU72867.1"/>
    </source>
</evidence>
<dbReference type="InterPro" id="IPR011990">
    <property type="entry name" value="TPR-like_helical_dom_sf"/>
</dbReference>
<gene>
    <name evidence="1" type="ORF">EI77_01333</name>
</gene>
<sequence length="358" mass="40104">MSSLMPDTPSDIHAEASRWTLHGISLLEKGDHDSLQQAQICFEHAIALRENLSLEENPLFRWGLTAGWMNRGDVLTRLGGPERLQEALGSYDIAIAHLHQLPLDRDPVFRWRLCVAWMNRGVTEQAVKEAGAHERALRCFDKAIETMHGHESSERADYQQVQASAWMNRANELLQSSLPAWLSAVEAARHSLDHCRHLDEKDLVGREAGIKARHTLCRALASLLEAPSVDSDQAEAWILEATDAVEDVMRLTQADPHFQQIREEMFHFGCRMYRAFQPHFLAGFLDDGMMAGGMSEEMRQAAREALAQAAFQIQQENLAGYTPSRLDRLLHTLQSLSEAGEKLGFRDGSPPGNPPIGT</sequence>
<dbReference type="RefSeq" id="WP_208300292.1">
    <property type="nucleotide sequence ID" value="NZ_SOCA01000002.1"/>
</dbReference>
<dbReference type="EMBL" id="SOCA01000002">
    <property type="protein sequence ID" value="TDU72867.1"/>
    <property type="molecule type" value="Genomic_DNA"/>
</dbReference>
<dbReference type="SUPFAM" id="SSF48452">
    <property type="entry name" value="TPR-like"/>
    <property type="match status" value="1"/>
</dbReference>
<evidence type="ECO:0008006" key="3">
    <source>
        <dbReference type="Google" id="ProtNLM"/>
    </source>
</evidence>
<comment type="caution">
    <text evidence="1">The sequence shown here is derived from an EMBL/GenBank/DDBJ whole genome shotgun (WGS) entry which is preliminary data.</text>
</comment>
<proteinExistence type="predicted"/>
<reference evidence="1 2" key="1">
    <citation type="submission" date="2019-03" db="EMBL/GenBank/DDBJ databases">
        <title>Genomic Encyclopedia of Archaeal and Bacterial Type Strains, Phase II (KMG-II): from individual species to whole genera.</title>
        <authorList>
            <person name="Goeker M."/>
        </authorList>
    </citation>
    <scope>NUCLEOTIDE SEQUENCE [LARGE SCALE GENOMIC DNA]</scope>
    <source>
        <strain evidence="1 2">ATCC 25309</strain>
    </source>
</reference>
<dbReference type="AlphaFoldDB" id="A0A4R7S6N9"/>
<protein>
    <recommendedName>
        <fullName evidence="3">Tetratricopeptide repeat protein</fullName>
    </recommendedName>
</protein>
<organism evidence="1 2">
    <name type="scientific">Prosthecobacter fusiformis</name>
    <dbReference type="NCBI Taxonomy" id="48464"/>
    <lineage>
        <taxon>Bacteria</taxon>
        <taxon>Pseudomonadati</taxon>
        <taxon>Verrucomicrobiota</taxon>
        <taxon>Verrucomicrobiia</taxon>
        <taxon>Verrucomicrobiales</taxon>
        <taxon>Verrucomicrobiaceae</taxon>
        <taxon>Prosthecobacter</taxon>
    </lineage>
</organism>
<name>A0A4R7S6N9_9BACT</name>
<dbReference type="Proteomes" id="UP000295662">
    <property type="component" value="Unassembled WGS sequence"/>
</dbReference>
<dbReference type="Gene3D" id="1.25.40.10">
    <property type="entry name" value="Tetratricopeptide repeat domain"/>
    <property type="match status" value="1"/>
</dbReference>
<evidence type="ECO:0000313" key="2">
    <source>
        <dbReference type="Proteomes" id="UP000295662"/>
    </source>
</evidence>